<reference evidence="1 2" key="1">
    <citation type="submission" date="2019-11" db="EMBL/GenBank/DDBJ databases">
        <title>Draft genome sequences of five Paenibacillus species of dairy origin.</title>
        <authorList>
            <person name="Olajide A.M."/>
            <person name="Chen S."/>
            <person name="Lapointe G."/>
        </authorList>
    </citation>
    <scope>NUCLEOTIDE SEQUENCE [LARGE SCALE GENOMIC DNA]</scope>
    <source>
        <strain evidence="1 2">12CR55</strain>
    </source>
</reference>
<comment type="caution">
    <text evidence="1">The sequence shown here is derived from an EMBL/GenBank/DDBJ whole genome shotgun (WGS) entry which is preliminary data.</text>
</comment>
<gene>
    <name evidence="1" type="ORF">GNP95_02105</name>
</gene>
<dbReference type="AlphaFoldDB" id="A0A7X2YXJ6"/>
<proteinExistence type="predicted"/>
<dbReference type="RefSeq" id="WP_155609255.1">
    <property type="nucleotide sequence ID" value="NZ_WNZW01000001.1"/>
</dbReference>
<name>A0A7X2YXJ6_9BACL</name>
<organism evidence="1 2">
    <name type="scientific">Paenibacillus woosongensis</name>
    <dbReference type="NCBI Taxonomy" id="307580"/>
    <lineage>
        <taxon>Bacteria</taxon>
        <taxon>Bacillati</taxon>
        <taxon>Bacillota</taxon>
        <taxon>Bacilli</taxon>
        <taxon>Bacillales</taxon>
        <taxon>Paenibacillaceae</taxon>
        <taxon>Paenibacillus</taxon>
    </lineage>
</organism>
<accession>A0A7X2YXJ6</accession>
<protein>
    <submittedName>
        <fullName evidence="1">Uncharacterized protein</fullName>
    </submittedName>
</protein>
<evidence type="ECO:0000313" key="2">
    <source>
        <dbReference type="Proteomes" id="UP000447876"/>
    </source>
</evidence>
<dbReference type="EMBL" id="WNZW01000001">
    <property type="protein sequence ID" value="MUG43801.1"/>
    <property type="molecule type" value="Genomic_DNA"/>
</dbReference>
<sequence length="53" mass="6057">MQNLKRENRFKQTDYSSIEAFRESILGMLNNAAVGTGDFYVSNMQYFASLLAD</sequence>
<evidence type="ECO:0000313" key="1">
    <source>
        <dbReference type="EMBL" id="MUG43801.1"/>
    </source>
</evidence>
<dbReference type="Proteomes" id="UP000447876">
    <property type="component" value="Unassembled WGS sequence"/>
</dbReference>